<dbReference type="EMBL" id="CYYA01000004">
    <property type="protein sequence ID" value="CUM86925.1"/>
    <property type="molecule type" value="Genomic_DNA"/>
</dbReference>
<evidence type="ECO:0000256" key="1">
    <source>
        <dbReference type="SAM" id="SignalP"/>
    </source>
</evidence>
<dbReference type="Proteomes" id="UP000095492">
    <property type="component" value="Unassembled WGS sequence"/>
</dbReference>
<dbReference type="PROSITE" id="PS51257">
    <property type="entry name" value="PROKAR_LIPOPROTEIN"/>
    <property type="match status" value="1"/>
</dbReference>
<accession>A0A173SAP7</accession>
<dbReference type="AlphaFoldDB" id="A0A173SAP7"/>
<evidence type="ECO:0000313" key="3">
    <source>
        <dbReference type="Proteomes" id="UP000095492"/>
    </source>
</evidence>
<reference evidence="2 3" key="1">
    <citation type="submission" date="2015-09" db="EMBL/GenBank/DDBJ databases">
        <authorList>
            <consortium name="Pathogen Informatics"/>
        </authorList>
    </citation>
    <scope>NUCLEOTIDE SEQUENCE [LARGE SCALE GENOMIC DNA]</scope>
    <source>
        <strain evidence="2 3">2789STDY5608891</strain>
    </source>
</reference>
<organism evidence="2 3">
    <name type="scientific">Eubacterium ramulus</name>
    <dbReference type="NCBI Taxonomy" id="39490"/>
    <lineage>
        <taxon>Bacteria</taxon>
        <taxon>Bacillati</taxon>
        <taxon>Bacillota</taxon>
        <taxon>Clostridia</taxon>
        <taxon>Eubacteriales</taxon>
        <taxon>Eubacteriaceae</taxon>
        <taxon>Eubacterium</taxon>
    </lineage>
</organism>
<dbReference type="RefSeq" id="WP_055289554.1">
    <property type="nucleotide sequence ID" value="NZ_CP173382.1"/>
</dbReference>
<sequence length="230" mass="24230">MKKLIVGLLMTAMICSLVACGGKNQSSAGTDTSAVGETAENADSSASSEDVVAYQAGTWDGVTYTNTSLGMCLTLPDGWQIGTQEQIDAVESAGQQVTGNTDNMGDTSSYEFYIYNPNTGSTIAMMTEDLTMFGEVTAQEYANTLAGQLMSYSDQGITYNFNGITDSVIGTSPFVSFAGMAEYQGSYIYQYYAVTENGGRMITIIATGPAEAGQAECEAVLSSIQPLSQN</sequence>
<proteinExistence type="predicted"/>
<protein>
    <recommendedName>
        <fullName evidence="4">PsbP C-terminal domain-containing protein</fullName>
    </recommendedName>
</protein>
<dbReference type="OrthoDB" id="359707at2"/>
<feature type="signal peptide" evidence="1">
    <location>
        <begin position="1"/>
        <end position="19"/>
    </location>
</feature>
<name>A0A173SAP7_EUBRA</name>
<evidence type="ECO:0008006" key="4">
    <source>
        <dbReference type="Google" id="ProtNLM"/>
    </source>
</evidence>
<dbReference type="GeneID" id="97391303"/>
<gene>
    <name evidence="2" type="ORF">ERS852448_00854</name>
</gene>
<feature type="chain" id="PRO_5038441903" description="PsbP C-terminal domain-containing protein" evidence="1">
    <location>
        <begin position="20"/>
        <end position="230"/>
    </location>
</feature>
<keyword evidence="1" id="KW-0732">Signal</keyword>
<evidence type="ECO:0000313" key="2">
    <source>
        <dbReference type="EMBL" id="CUM86925.1"/>
    </source>
</evidence>